<accession>A0ABN2INL9</accession>
<name>A0ABN2INL9_9ACTN</name>
<feature type="compositionally biased region" description="Basic and acidic residues" evidence="1">
    <location>
        <begin position="75"/>
        <end position="88"/>
    </location>
</feature>
<dbReference type="EMBL" id="BAAAQG010000007">
    <property type="protein sequence ID" value="GAA1708682.1"/>
    <property type="molecule type" value="Genomic_DNA"/>
</dbReference>
<sequence>MREARGEPEQAGDKHGQQQHDARDEREAAPRGAQVAECEEHGVSSRGGMPPGSSPPASPESPVRMVSRTRKVERRIHPSMDARGDGNG</sequence>
<evidence type="ECO:0000313" key="3">
    <source>
        <dbReference type="Proteomes" id="UP001500383"/>
    </source>
</evidence>
<organism evidence="2 3">
    <name type="scientific">Dietzia cercidiphylli</name>
    <dbReference type="NCBI Taxonomy" id="498199"/>
    <lineage>
        <taxon>Bacteria</taxon>
        <taxon>Bacillati</taxon>
        <taxon>Actinomycetota</taxon>
        <taxon>Actinomycetes</taxon>
        <taxon>Mycobacteriales</taxon>
        <taxon>Dietziaceae</taxon>
        <taxon>Dietzia</taxon>
    </lineage>
</organism>
<dbReference type="Proteomes" id="UP001500383">
    <property type="component" value="Unassembled WGS sequence"/>
</dbReference>
<keyword evidence="3" id="KW-1185">Reference proteome</keyword>
<gene>
    <name evidence="2" type="ORF">GCM10009831_18000</name>
</gene>
<protein>
    <submittedName>
        <fullName evidence="2">Uncharacterized protein</fullName>
    </submittedName>
</protein>
<evidence type="ECO:0000256" key="1">
    <source>
        <dbReference type="SAM" id="MobiDB-lite"/>
    </source>
</evidence>
<evidence type="ECO:0000313" key="2">
    <source>
        <dbReference type="EMBL" id="GAA1708682.1"/>
    </source>
</evidence>
<proteinExistence type="predicted"/>
<feature type="compositionally biased region" description="Basic and acidic residues" evidence="1">
    <location>
        <begin position="1"/>
        <end position="29"/>
    </location>
</feature>
<reference evidence="2 3" key="1">
    <citation type="journal article" date="2019" name="Int. J. Syst. Evol. Microbiol.">
        <title>The Global Catalogue of Microorganisms (GCM) 10K type strain sequencing project: providing services to taxonomists for standard genome sequencing and annotation.</title>
        <authorList>
            <consortium name="The Broad Institute Genomics Platform"/>
            <consortium name="The Broad Institute Genome Sequencing Center for Infectious Disease"/>
            <person name="Wu L."/>
            <person name="Ma J."/>
        </authorList>
    </citation>
    <scope>NUCLEOTIDE SEQUENCE [LARGE SCALE GENOMIC DNA]</scope>
    <source>
        <strain evidence="2 3">JCM 16002</strain>
    </source>
</reference>
<comment type="caution">
    <text evidence="2">The sequence shown here is derived from an EMBL/GenBank/DDBJ whole genome shotgun (WGS) entry which is preliminary data.</text>
</comment>
<feature type="region of interest" description="Disordered" evidence="1">
    <location>
        <begin position="1"/>
        <end position="88"/>
    </location>
</feature>